<dbReference type="OrthoDB" id="1467310at2"/>
<dbReference type="Gene3D" id="2.20.110.10">
    <property type="entry name" value="Histone H3 K4-specific methyltransferase SET7/9 N-terminal domain"/>
    <property type="match status" value="1"/>
</dbReference>
<dbReference type="EMBL" id="SMZJ02000013">
    <property type="protein sequence ID" value="TWO31391.1"/>
    <property type="molecule type" value="Genomic_DNA"/>
</dbReference>
<evidence type="ECO:0000313" key="2">
    <source>
        <dbReference type="EMBL" id="TWO31391.1"/>
    </source>
</evidence>
<evidence type="ECO:0000313" key="3">
    <source>
        <dbReference type="Proteomes" id="UP000295814"/>
    </source>
</evidence>
<proteinExistence type="predicted"/>
<keyword evidence="1" id="KW-0732">Signal</keyword>
<protein>
    <submittedName>
        <fullName evidence="2">Nicotinic acid mononucleotide adenyltransferase</fullName>
    </submittedName>
</protein>
<keyword evidence="3" id="KW-1185">Reference proteome</keyword>
<dbReference type="SUPFAM" id="SSF82185">
    <property type="entry name" value="Histone H3 K4-specific methyltransferase SET7/9 N-terminal domain"/>
    <property type="match status" value="1"/>
</dbReference>
<gene>
    <name evidence="2" type="ORF">E1J38_014075</name>
</gene>
<reference evidence="2 3" key="1">
    <citation type="submission" date="2019-07" db="EMBL/GenBank/DDBJ databases">
        <title>Seonamhaeicola sp. W255 draft genome.</title>
        <authorList>
            <person name="Zhang X.-Y."/>
            <person name="Zhang R."/>
            <person name="Zhong Y.-L."/>
            <person name="Du Z.-J."/>
        </authorList>
    </citation>
    <scope>NUCLEOTIDE SEQUENCE [LARGE SCALE GENOMIC DNA]</scope>
    <source>
        <strain evidence="2 3">W255</strain>
    </source>
</reference>
<evidence type="ECO:0000256" key="1">
    <source>
        <dbReference type="SAM" id="SignalP"/>
    </source>
</evidence>
<accession>A0A562YAE0</accession>
<dbReference type="AlphaFoldDB" id="A0A562YAE0"/>
<name>A0A562YAE0_9FLAO</name>
<dbReference type="RefSeq" id="WP_133357438.1">
    <property type="nucleotide sequence ID" value="NZ_SMZJ02000013.1"/>
</dbReference>
<feature type="signal peptide" evidence="1">
    <location>
        <begin position="1"/>
        <end position="19"/>
    </location>
</feature>
<comment type="caution">
    <text evidence="2">The sequence shown here is derived from an EMBL/GenBank/DDBJ whole genome shotgun (WGS) entry which is preliminary data.</text>
</comment>
<keyword evidence="2" id="KW-0808">Transferase</keyword>
<dbReference type="Proteomes" id="UP000295814">
    <property type="component" value="Unassembled WGS sequence"/>
</dbReference>
<sequence length="115" mass="12962">MKKYILTLAILFIGLMAFAQENKNVTHEQKGDLIETTYFYADGAIQQQGTFNKAGKLHGTWTSFDKEGNKLAVGNYDNGKKVGKWTFWVDGEANEVDYVDSKMTKVTKANKENTI</sequence>
<feature type="chain" id="PRO_5022896888" evidence="1">
    <location>
        <begin position="20"/>
        <end position="115"/>
    </location>
</feature>
<dbReference type="GO" id="GO:0016740">
    <property type="term" value="F:transferase activity"/>
    <property type="evidence" value="ECO:0007669"/>
    <property type="project" value="UniProtKB-KW"/>
</dbReference>
<organism evidence="2 3">
    <name type="scientific">Seonamhaeicola sediminis</name>
    <dbReference type="NCBI Taxonomy" id="2528206"/>
    <lineage>
        <taxon>Bacteria</taxon>
        <taxon>Pseudomonadati</taxon>
        <taxon>Bacteroidota</taxon>
        <taxon>Flavobacteriia</taxon>
        <taxon>Flavobacteriales</taxon>
        <taxon>Flavobacteriaceae</taxon>
    </lineage>
</organism>